<keyword evidence="2" id="KW-0472">Membrane</keyword>
<evidence type="ECO:0000313" key="4">
    <source>
        <dbReference type="EMBL" id="MTR83599.1"/>
    </source>
</evidence>
<evidence type="ECO:0000256" key="2">
    <source>
        <dbReference type="SAM" id="Phobius"/>
    </source>
</evidence>
<comment type="similarity">
    <text evidence="1">Belongs to the LytR/CpsA/Psr (LCP) family.</text>
</comment>
<dbReference type="Proteomes" id="UP000478483">
    <property type="component" value="Unassembled WGS sequence"/>
</dbReference>
<feature type="domain" description="Cell envelope-related transcriptional attenuator" evidence="3">
    <location>
        <begin position="81"/>
        <end position="239"/>
    </location>
</feature>
<feature type="transmembrane region" description="Helical" evidence="2">
    <location>
        <begin position="12"/>
        <end position="29"/>
    </location>
</feature>
<keyword evidence="2" id="KW-1133">Transmembrane helix</keyword>
<comment type="caution">
    <text evidence="4">The sequence shown here is derived from an EMBL/GenBank/DDBJ whole genome shotgun (WGS) entry which is preliminary data.</text>
</comment>
<dbReference type="NCBIfam" id="TIGR00350">
    <property type="entry name" value="lytR_cpsA_psr"/>
    <property type="match status" value="1"/>
</dbReference>
<evidence type="ECO:0000256" key="1">
    <source>
        <dbReference type="ARBA" id="ARBA00006068"/>
    </source>
</evidence>
<evidence type="ECO:0000313" key="5">
    <source>
        <dbReference type="Proteomes" id="UP000478483"/>
    </source>
</evidence>
<dbReference type="InterPro" id="IPR004474">
    <property type="entry name" value="LytR_CpsA_psr"/>
</dbReference>
<evidence type="ECO:0000259" key="3">
    <source>
        <dbReference type="Pfam" id="PF03816"/>
    </source>
</evidence>
<keyword evidence="2" id="KW-0812">Transmembrane</keyword>
<dbReference type="AlphaFoldDB" id="A0A6L6L3E5"/>
<dbReference type="InterPro" id="IPR050922">
    <property type="entry name" value="LytR/CpsA/Psr_CW_biosynth"/>
</dbReference>
<sequence>MMRKLQLTRKKIIIFLCVLCCFIIGIFIIKGKTDKKGTYEMSYHGEKYFFNDDMINILCLGIDNEEILGMRNSYNYSVGQADAIFLVSFNRDNKKMIITAIPRDTIVTLHKYQLDGEAAGTEEGQIALQYAYADGREKSCELMKEQVSTLLGGVPIHAYAAINLSAIPVINDAVGGVTVTMDDDYTYLNPDFKKGATIHLMGESALDYMHRRDTSVHGSAIGRITRLVTYMKAFMPQAQKALKEDTRLPFEILDELQDNALTDLDAKTIALFVKDLPGCSLSDEQIYTLDGTIDTSGEYERYYIDEDAVMRWIINNLYKK</sequence>
<organism evidence="4 5">
    <name type="scientific">Roseburia intestinalis</name>
    <dbReference type="NCBI Taxonomy" id="166486"/>
    <lineage>
        <taxon>Bacteria</taxon>
        <taxon>Bacillati</taxon>
        <taxon>Bacillota</taxon>
        <taxon>Clostridia</taxon>
        <taxon>Lachnospirales</taxon>
        <taxon>Lachnospiraceae</taxon>
        <taxon>Roseburia</taxon>
    </lineage>
</organism>
<protein>
    <recommendedName>
        <fullName evidence="3">Cell envelope-related transcriptional attenuator domain-containing protein</fullName>
    </recommendedName>
</protein>
<dbReference type="Gene3D" id="3.40.630.190">
    <property type="entry name" value="LCP protein"/>
    <property type="match status" value="1"/>
</dbReference>
<reference evidence="4 5" key="1">
    <citation type="journal article" date="2019" name="Nat. Med.">
        <title>A library of human gut bacterial isolates paired with longitudinal multiomics data enables mechanistic microbiome research.</title>
        <authorList>
            <person name="Poyet M."/>
            <person name="Groussin M."/>
            <person name="Gibbons S.M."/>
            <person name="Avila-Pacheco J."/>
            <person name="Jiang X."/>
            <person name="Kearney S.M."/>
            <person name="Perrotta A.R."/>
            <person name="Berdy B."/>
            <person name="Zhao S."/>
            <person name="Lieberman T.D."/>
            <person name="Swanson P.K."/>
            <person name="Smith M."/>
            <person name="Roesemann S."/>
            <person name="Alexander J.E."/>
            <person name="Rich S.A."/>
            <person name="Livny J."/>
            <person name="Vlamakis H."/>
            <person name="Clish C."/>
            <person name="Bullock K."/>
            <person name="Deik A."/>
            <person name="Scott J."/>
            <person name="Pierce K.A."/>
            <person name="Xavier R.J."/>
            <person name="Alm E.J."/>
        </authorList>
    </citation>
    <scope>NUCLEOTIDE SEQUENCE [LARGE SCALE GENOMIC DNA]</scope>
    <source>
        <strain evidence="4 5">BIOML-A1</strain>
    </source>
</reference>
<name>A0A6L6L3E5_9FIRM</name>
<gene>
    <name evidence="4" type="ORF">GMD50_00725</name>
</gene>
<dbReference type="PANTHER" id="PTHR33392:SF6">
    <property type="entry name" value="POLYISOPRENYL-TEICHOIC ACID--PEPTIDOGLYCAN TEICHOIC ACID TRANSFERASE TAGU"/>
    <property type="match status" value="1"/>
</dbReference>
<dbReference type="EMBL" id="WNAJ01000001">
    <property type="protein sequence ID" value="MTR83599.1"/>
    <property type="molecule type" value="Genomic_DNA"/>
</dbReference>
<dbReference type="Pfam" id="PF03816">
    <property type="entry name" value="LytR_cpsA_psr"/>
    <property type="match status" value="1"/>
</dbReference>
<dbReference type="PANTHER" id="PTHR33392">
    <property type="entry name" value="POLYISOPRENYL-TEICHOIC ACID--PEPTIDOGLYCAN TEICHOIC ACID TRANSFERASE TAGU"/>
    <property type="match status" value="1"/>
</dbReference>
<accession>A0A6L6L3E5</accession>
<proteinExistence type="inferred from homology"/>